<dbReference type="EMBL" id="LIAE01009663">
    <property type="protein sequence ID" value="PAV68919.1"/>
    <property type="molecule type" value="Genomic_DNA"/>
</dbReference>
<dbReference type="Proteomes" id="UP000218231">
    <property type="component" value="Unassembled WGS sequence"/>
</dbReference>
<keyword evidence="2" id="KW-1185">Reference proteome</keyword>
<dbReference type="AlphaFoldDB" id="A0A2A2K546"/>
<protein>
    <submittedName>
        <fullName evidence="1">Uncharacterized protein</fullName>
    </submittedName>
</protein>
<evidence type="ECO:0000313" key="2">
    <source>
        <dbReference type="Proteomes" id="UP000218231"/>
    </source>
</evidence>
<name>A0A2A2K546_9BILA</name>
<proteinExistence type="predicted"/>
<comment type="caution">
    <text evidence="1">The sequence shown here is derived from an EMBL/GenBank/DDBJ whole genome shotgun (WGS) entry which is preliminary data.</text>
</comment>
<evidence type="ECO:0000313" key="1">
    <source>
        <dbReference type="EMBL" id="PAV68919.1"/>
    </source>
</evidence>
<organism evidence="1 2">
    <name type="scientific">Diploscapter pachys</name>
    <dbReference type="NCBI Taxonomy" id="2018661"/>
    <lineage>
        <taxon>Eukaryota</taxon>
        <taxon>Metazoa</taxon>
        <taxon>Ecdysozoa</taxon>
        <taxon>Nematoda</taxon>
        <taxon>Chromadorea</taxon>
        <taxon>Rhabditida</taxon>
        <taxon>Rhabditina</taxon>
        <taxon>Rhabditomorpha</taxon>
        <taxon>Rhabditoidea</taxon>
        <taxon>Rhabditidae</taxon>
        <taxon>Diploscapter</taxon>
    </lineage>
</organism>
<sequence length="101" mass="11521">MVKLVQVDVREQRRDDASLRRATIGFVETLLLQIPCLQHRTDESGKPPIINATFKQAQQFLVRDVVEVSFDIDFDQPLHALPCLADMVERRVTRPPPSKAV</sequence>
<reference evidence="1 2" key="1">
    <citation type="journal article" date="2017" name="Curr. Biol.">
        <title>Genome architecture and evolution of a unichromosomal asexual nematode.</title>
        <authorList>
            <person name="Fradin H."/>
            <person name="Zegar C."/>
            <person name="Gutwein M."/>
            <person name="Lucas J."/>
            <person name="Kovtun M."/>
            <person name="Corcoran D."/>
            <person name="Baugh L.R."/>
            <person name="Kiontke K."/>
            <person name="Gunsalus K."/>
            <person name="Fitch D.H."/>
            <person name="Piano F."/>
        </authorList>
    </citation>
    <scope>NUCLEOTIDE SEQUENCE [LARGE SCALE GENOMIC DNA]</scope>
    <source>
        <strain evidence="1">PF1309</strain>
    </source>
</reference>
<accession>A0A2A2K546</accession>
<gene>
    <name evidence="1" type="ORF">WR25_26025</name>
</gene>